<feature type="compositionally biased region" description="Pro residues" evidence="1">
    <location>
        <begin position="8"/>
        <end position="21"/>
    </location>
</feature>
<dbReference type="InterPro" id="IPR037523">
    <property type="entry name" value="VOC_core"/>
</dbReference>
<feature type="domain" description="VOC" evidence="2">
    <location>
        <begin position="26"/>
        <end position="150"/>
    </location>
</feature>
<organism evidence="3 4">
    <name type="scientific">Streptomyces yaizuensis</name>
    <dbReference type="NCBI Taxonomy" id="2989713"/>
    <lineage>
        <taxon>Bacteria</taxon>
        <taxon>Bacillati</taxon>
        <taxon>Actinomycetota</taxon>
        <taxon>Actinomycetes</taxon>
        <taxon>Kitasatosporales</taxon>
        <taxon>Streptomycetaceae</taxon>
        <taxon>Streptomyces</taxon>
    </lineage>
</organism>
<dbReference type="PANTHER" id="PTHR35908:SF1">
    <property type="entry name" value="CONSERVED PROTEIN"/>
    <property type="match status" value="1"/>
</dbReference>
<reference evidence="3 4" key="1">
    <citation type="submission" date="2022-10" db="EMBL/GenBank/DDBJ databases">
        <title>Draft genome sequence of Streptomyces sp. YSPA8.</title>
        <authorList>
            <person name="Moriuchi R."/>
            <person name="Dohra H."/>
            <person name="Yamamura H."/>
            <person name="Kodani S."/>
        </authorList>
    </citation>
    <scope>NUCLEOTIDE SEQUENCE [LARGE SCALE GENOMIC DNA]</scope>
    <source>
        <strain evidence="3 4">YSPA8</strain>
    </source>
</reference>
<dbReference type="SUPFAM" id="SSF54593">
    <property type="entry name" value="Glyoxalase/Bleomycin resistance protein/Dihydroxybiphenyl dioxygenase"/>
    <property type="match status" value="1"/>
</dbReference>
<dbReference type="PANTHER" id="PTHR35908">
    <property type="entry name" value="HYPOTHETICAL FUSION PROTEIN"/>
    <property type="match status" value="1"/>
</dbReference>
<dbReference type="InterPro" id="IPR041581">
    <property type="entry name" value="Glyoxalase_6"/>
</dbReference>
<dbReference type="EMBL" id="BSBI01000009">
    <property type="protein sequence ID" value="GLF96942.1"/>
    <property type="molecule type" value="Genomic_DNA"/>
</dbReference>
<evidence type="ECO:0000313" key="3">
    <source>
        <dbReference type="EMBL" id="GLF96942.1"/>
    </source>
</evidence>
<accession>A0ABQ5P2V6</accession>
<evidence type="ECO:0000313" key="4">
    <source>
        <dbReference type="Proteomes" id="UP001291653"/>
    </source>
</evidence>
<keyword evidence="4" id="KW-1185">Reference proteome</keyword>
<dbReference type="Proteomes" id="UP001291653">
    <property type="component" value="Unassembled WGS sequence"/>
</dbReference>
<dbReference type="InterPro" id="IPR029068">
    <property type="entry name" value="Glyas_Bleomycin-R_OHBP_Dase"/>
</dbReference>
<protein>
    <submittedName>
        <fullName evidence="3">VOC family protein</fullName>
    </submittedName>
</protein>
<evidence type="ECO:0000256" key="1">
    <source>
        <dbReference type="SAM" id="MobiDB-lite"/>
    </source>
</evidence>
<gene>
    <name evidence="3" type="ORF">SYYSPA8_21615</name>
</gene>
<dbReference type="PROSITE" id="PS51819">
    <property type="entry name" value="VOC"/>
    <property type="match status" value="1"/>
</dbReference>
<name>A0ABQ5P2V6_9ACTN</name>
<feature type="region of interest" description="Disordered" evidence="1">
    <location>
        <begin position="1"/>
        <end position="24"/>
    </location>
</feature>
<dbReference type="CDD" id="cd06587">
    <property type="entry name" value="VOC"/>
    <property type="match status" value="1"/>
</dbReference>
<proteinExistence type="predicted"/>
<comment type="caution">
    <text evidence="3">The sequence shown here is derived from an EMBL/GenBank/DDBJ whole genome shotgun (WGS) entry which is preliminary data.</text>
</comment>
<dbReference type="Gene3D" id="3.10.180.10">
    <property type="entry name" value="2,3-Dihydroxybiphenyl 1,2-Dioxygenase, domain 1"/>
    <property type="match status" value="1"/>
</dbReference>
<dbReference type="RefSeq" id="WP_323448956.1">
    <property type="nucleotide sequence ID" value="NZ_BSBI01000009.1"/>
</dbReference>
<evidence type="ECO:0000259" key="2">
    <source>
        <dbReference type="PROSITE" id="PS51819"/>
    </source>
</evidence>
<sequence>MPGTGVPPQSPRPSQGPPSPESPRCTLRSVVLDCPDAHRLAAFYGALLGWPVRASEPGWVHLRPPGGALGLSLQTEEGYEPPLWPERPGRQQKMVHLDIQVDDLAAAVRHALDLGATRPAAPEQGDPLPEQDGLRVLLDPAGHPFCLFLDAVT</sequence>
<dbReference type="Pfam" id="PF18029">
    <property type="entry name" value="Glyoxalase_6"/>
    <property type="match status" value="1"/>
</dbReference>